<dbReference type="PANTHER" id="PTHR31339:SF9">
    <property type="entry name" value="PLASMIN AND FIBRONECTIN-BINDING PROTEIN A"/>
    <property type="match status" value="1"/>
</dbReference>
<dbReference type="EMBL" id="SJZI01000001">
    <property type="protein sequence ID" value="TCJ19576.1"/>
    <property type="molecule type" value="Genomic_DNA"/>
</dbReference>
<reference evidence="2 3" key="1">
    <citation type="submission" date="2019-03" db="EMBL/GenBank/DDBJ databases">
        <authorList>
            <person name="Kim M.K.M."/>
        </authorList>
    </citation>
    <scope>NUCLEOTIDE SEQUENCE [LARGE SCALE GENOMIC DNA]</scope>
    <source>
        <strain evidence="2 3">17J68-12</strain>
    </source>
</reference>
<dbReference type="InterPro" id="IPR011050">
    <property type="entry name" value="Pectin_lyase_fold/virulence"/>
</dbReference>
<proteinExistence type="predicted"/>
<dbReference type="Proteomes" id="UP000295334">
    <property type="component" value="Unassembled WGS sequence"/>
</dbReference>
<protein>
    <submittedName>
        <fullName evidence="2">Endopygalactorunase</fullName>
    </submittedName>
</protein>
<dbReference type="CDD" id="cd00063">
    <property type="entry name" value="FN3"/>
    <property type="match status" value="1"/>
</dbReference>
<dbReference type="InterPro" id="IPR038480">
    <property type="entry name" value="YuaB-like_sf"/>
</dbReference>
<dbReference type="InterPro" id="IPR051801">
    <property type="entry name" value="GH28_Enzymes"/>
</dbReference>
<organism evidence="2 3">
    <name type="scientific">Flaviaesturariibacter flavus</name>
    <dbReference type="NCBI Taxonomy" id="2502780"/>
    <lineage>
        <taxon>Bacteria</taxon>
        <taxon>Pseudomonadati</taxon>
        <taxon>Bacteroidota</taxon>
        <taxon>Chitinophagia</taxon>
        <taxon>Chitinophagales</taxon>
        <taxon>Chitinophagaceae</taxon>
        <taxon>Flaviaestuariibacter</taxon>
    </lineage>
</organism>
<dbReference type="InterPro" id="IPR036116">
    <property type="entry name" value="FN3_sf"/>
</dbReference>
<dbReference type="InterPro" id="IPR012334">
    <property type="entry name" value="Pectin_lyas_fold"/>
</dbReference>
<dbReference type="PANTHER" id="PTHR31339">
    <property type="entry name" value="PECTIN LYASE-RELATED"/>
    <property type="match status" value="1"/>
</dbReference>
<evidence type="ECO:0000256" key="1">
    <source>
        <dbReference type="SAM" id="MobiDB-lite"/>
    </source>
</evidence>
<accession>A0A4R1BQN0</accession>
<dbReference type="SUPFAM" id="SSF51126">
    <property type="entry name" value="Pectin lyase-like"/>
    <property type="match status" value="1"/>
</dbReference>
<dbReference type="RefSeq" id="WP_131445448.1">
    <property type="nucleotide sequence ID" value="NZ_SJZI01000001.1"/>
</dbReference>
<keyword evidence="3" id="KW-1185">Reference proteome</keyword>
<dbReference type="SUPFAM" id="SSF49265">
    <property type="entry name" value="Fibronectin type III"/>
    <property type="match status" value="1"/>
</dbReference>
<sequence>MMKRTILFTILFAAAYKGYTQIAPQLTVSEGATHVLRVTEDTVYVVSGSTYAYTVDTKEGQGLVSTTPTAAALLAQFHARTGTVTLLDRAGAVRTGAVQRGDRLLQSSGGRLRSYVLALAPAAIGGTLQLEQSKRTASATAPIRLLFTAGQRTPDATVRISIPAGIRVTPNNTYINVIGRGEVLLRDLPTQSIGRAGSAYSYKRVGSFVLGPGSDGSTVLTLRHLDLRPANGADIVLRITGVRMGRPGTYTFRAVYETAEPARYSSPGAGSETAEMTVTSSISDLERVAEAPKRYREDPGFYTSTRLRWGGAAGPFVVEQSVDGSGEWTPVKNVRNTRGNTADISGLVPDRLYRFRVYIKDGPQKGYSNEVRFFSGKLDVRRFGADGADTLDDTRAVNAAIDSLYRLGGGTLLFAGGTYRLRTVQLRSNVFLYIASDATLQAIKGGDAPEATWFSDRKYRSGLSPTDAGPYEEPDNWLTKQDVGHHYFRNSMFFGERLDNVKIVGNGRITGAGVLVTSDKVMNNAPDNRCDKMFALKLCTNVEIGGLARAEDLWYDEAKDAPYYIGKNGNKDFEVENMLHIDRAGHFALLATGTDSLFVHDTYFAKAHSGNARDIYDFMQCNDVTVANIYSKVSSDDIVKPGSDCSLGFTRPARRFRVRNIIGDTNCNLFQVGSETADDIRDACVDNIYVLGANKAGFSISANDGARVSDIHLNCGHTGPLHARSQMRRTTTPFFISISNRGRVLGAKASRVQFTEDGVAHDELLINNINIGIVENVFINGVDVSEVYGGSSFGDAGARWKPFDGKQRSATPIVAGYALPDSSQVAGGRLPFRLADGRHTGTVRNIRFTDVRVTVKGGHPASDTAAVPPELGVGQYNVSNLKVQPSYGLWARHVRNLAVENCSFKYEKEDGRYVIYLDDVAGARFSGVAWEKSGALPSAIGMKKTTGLQVQRPVANVQQREHEPVPPRRPAAAKSKNVTTSQIQ</sequence>
<dbReference type="Gene3D" id="2.60.40.3490">
    <property type="match status" value="1"/>
</dbReference>
<dbReference type="InterPro" id="IPR034650">
    <property type="entry name" value="YuaB-like"/>
</dbReference>
<name>A0A4R1BQN0_9BACT</name>
<comment type="caution">
    <text evidence="2">The sequence shown here is derived from an EMBL/GenBank/DDBJ whole genome shotgun (WGS) entry which is preliminary data.</text>
</comment>
<feature type="region of interest" description="Disordered" evidence="1">
    <location>
        <begin position="953"/>
        <end position="984"/>
    </location>
</feature>
<dbReference type="AlphaFoldDB" id="A0A4R1BQN0"/>
<dbReference type="OrthoDB" id="9795222at2"/>
<evidence type="ECO:0000313" key="3">
    <source>
        <dbReference type="Proteomes" id="UP000295334"/>
    </source>
</evidence>
<dbReference type="CDD" id="cd14670">
    <property type="entry name" value="BslA_like"/>
    <property type="match status" value="1"/>
</dbReference>
<gene>
    <name evidence="2" type="ORF">EPD60_00180</name>
</gene>
<evidence type="ECO:0000313" key="2">
    <source>
        <dbReference type="EMBL" id="TCJ19576.1"/>
    </source>
</evidence>
<dbReference type="Gene3D" id="2.160.20.10">
    <property type="entry name" value="Single-stranded right-handed beta-helix, Pectin lyase-like"/>
    <property type="match status" value="1"/>
</dbReference>
<dbReference type="InterPro" id="IPR003961">
    <property type="entry name" value="FN3_dom"/>
</dbReference>